<organism evidence="2 3">
    <name type="scientific">Sphingomonas anseongensis</name>
    <dbReference type="NCBI Taxonomy" id="2908207"/>
    <lineage>
        <taxon>Bacteria</taxon>
        <taxon>Pseudomonadati</taxon>
        <taxon>Pseudomonadota</taxon>
        <taxon>Alphaproteobacteria</taxon>
        <taxon>Sphingomonadales</taxon>
        <taxon>Sphingomonadaceae</taxon>
        <taxon>Sphingomonas</taxon>
    </lineage>
</organism>
<reference evidence="2" key="1">
    <citation type="submission" date="2022-05" db="EMBL/GenBank/DDBJ databases">
        <authorList>
            <person name="Jo J.-H."/>
            <person name="Im W.-T."/>
        </authorList>
    </citation>
    <scope>NUCLEOTIDE SEQUENCE</scope>
    <source>
        <strain evidence="2">RG327</strain>
    </source>
</reference>
<accession>A0ABT0RHT9</accession>
<evidence type="ECO:0000256" key="1">
    <source>
        <dbReference type="SAM" id="SignalP"/>
    </source>
</evidence>
<protein>
    <recommendedName>
        <fullName evidence="4">UrcA family protein</fullName>
    </recommendedName>
</protein>
<gene>
    <name evidence="2" type="ORF">LZ519_09300</name>
</gene>
<evidence type="ECO:0000313" key="3">
    <source>
        <dbReference type="Proteomes" id="UP001165343"/>
    </source>
</evidence>
<evidence type="ECO:0008006" key="4">
    <source>
        <dbReference type="Google" id="ProtNLM"/>
    </source>
</evidence>
<dbReference type="EMBL" id="JAMGBC010000001">
    <property type="protein sequence ID" value="MCL6679505.1"/>
    <property type="molecule type" value="Genomic_DNA"/>
</dbReference>
<dbReference type="RefSeq" id="WP_249868400.1">
    <property type="nucleotide sequence ID" value="NZ_JAMGBC010000001.1"/>
</dbReference>
<sequence length="91" mass="9425">MRIVHILLMSVAGLSTAAIAAGPPSAPPSRVTDSLRAALHSMVVPPGQSKRPVDPDQGDDHASIIAIDHVCTSNRPAARRSAICPVPVSPF</sequence>
<dbReference type="Proteomes" id="UP001165343">
    <property type="component" value="Unassembled WGS sequence"/>
</dbReference>
<name>A0ABT0RHT9_9SPHN</name>
<comment type="caution">
    <text evidence="2">The sequence shown here is derived from an EMBL/GenBank/DDBJ whole genome shotgun (WGS) entry which is preliminary data.</text>
</comment>
<evidence type="ECO:0000313" key="2">
    <source>
        <dbReference type="EMBL" id="MCL6679505.1"/>
    </source>
</evidence>
<keyword evidence="1" id="KW-0732">Signal</keyword>
<feature type="signal peptide" evidence="1">
    <location>
        <begin position="1"/>
        <end position="20"/>
    </location>
</feature>
<proteinExistence type="predicted"/>
<feature type="chain" id="PRO_5047175008" description="UrcA family protein" evidence="1">
    <location>
        <begin position="21"/>
        <end position="91"/>
    </location>
</feature>
<keyword evidence="3" id="KW-1185">Reference proteome</keyword>